<organism evidence="2">
    <name type="scientific">Tanacetum cinerariifolium</name>
    <name type="common">Dalmatian daisy</name>
    <name type="synonym">Chrysanthemum cinerariifolium</name>
    <dbReference type="NCBI Taxonomy" id="118510"/>
    <lineage>
        <taxon>Eukaryota</taxon>
        <taxon>Viridiplantae</taxon>
        <taxon>Streptophyta</taxon>
        <taxon>Embryophyta</taxon>
        <taxon>Tracheophyta</taxon>
        <taxon>Spermatophyta</taxon>
        <taxon>Magnoliopsida</taxon>
        <taxon>eudicotyledons</taxon>
        <taxon>Gunneridae</taxon>
        <taxon>Pentapetalae</taxon>
        <taxon>asterids</taxon>
        <taxon>campanulids</taxon>
        <taxon>Asterales</taxon>
        <taxon>Asteraceae</taxon>
        <taxon>Asteroideae</taxon>
        <taxon>Anthemideae</taxon>
        <taxon>Anthemidinae</taxon>
        <taxon>Tanacetum</taxon>
    </lineage>
</organism>
<feature type="domain" description="Putative E3 ubiquitin-protein ligase LIN N-terminal" evidence="1">
    <location>
        <begin position="2"/>
        <end position="106"/>
    </location>
</feature>
<protein>
    <submittedName>
        <fullName evidence="2">Putative E3 ubiquitin-protein ligase LIN-1 isoform X1</fullName>
    </submittedName>
</protein>
<dbReference type="InterPro" id="IPR056512">
    <property type="entry name" value="LIN_N"/>
</dbReference>
<comment type="caution">
    <text evidence="2">The sequence shown here is derived from an EMBL/GenBank/DDBJ whole genome shotgun (WGS) entry which is preliminary data.</text>
</comment>
<dbReference type="AlphaFoldDB" id="A0A699KR50"/>
<sequence length="188" mass="20786">MSEQTVLSNLYHGIQNVELCIKSKCSQHLVTCEKMLQAPASLDENGVTAGVSNAFLVCCAYFYLCLLRKVEGDEVQVALYFLQALVVSPGLVKTELAPEVYRKVVESCIVPLRPELGSGVEGVRWGATSYKAWLMYYQVISYGQQPTLLMDTSPEFRNTKVCSTSSSKSYEHVQLHAQNVELCKGASC</sequence>
<dbReference type="PANTHER" id="PTHR35549:SF2">
    <property type="entry name" value="TRANSDUCIN_WD40 REPEAT-LIKE SUPERFAMILY PROTEIN"/>
    <property type="match status" value="1"/>
</dbReference>
<name>A0A699KR50_TANCI</name>
<reference evidence="2" key="1">
    <citation type="journal article" date="2019" name="Sci. Rep.">
        <title>Draft genome of Tanacetum cinerariifolium, the natural source of mosquito coil.</title>
        <authorList>
            <person name="Yamashiro T."/>
            <person name="Shiraishi A."/>
            <person name="Satake H."/>
            <person name="Nakayama K."/>
        </authorList>
    </citation>
    <scope>NUCLEOTIDE SEQUENCE</scope>
</reference>
<evidence type="ECO:0000313" key="2">
    <source>
        <dbReference type="EMBL" id="GFB00978.1"/>
    </source>
</evidence>
<dbReference type="PANTHER" id="PTHR35549">
    <property type="entry name" value="OS04G0584500 PROTEIN"/>
    <property type="match status" value="1"/>
</dbReference>
<accession>A0A699KR50</accession>
<dbReference type="Pfam" id="PF23568">
    <property type="entry name" value="ARM_LIN"/>
    <property type="match status" value="1"/>
</dbReference>
<gene>
    <name evidence="2" type="ORF">Tci_672949</name>
</gene>
<proteinExistence type="predicted"/>
<evidence type="ECO:0000259" key="1">
    <source>
        <dbReference type="Pfam" id="PF23568"/>
    </source>
</evidence>
<dbReference type="EMBL" id="BKCJ010532754">
    <property type="protein sequence ID" value="GFB00978.1"/>
    <property type="molecule type" value="Genomic_DNA"/>
</dbReference>